<feature type="region of interest" description="Disordered" evidence="1">
    <location>
        <begin position="60"/>
        <end position="127"/>
    </location>
</feature>
<sequence length="127" mass="13359">MAAAQTSDPSCTEAQHPTSLKCREVPLASSSVTILCDTSTGLPQPIVPSAYRRLVFDVPHGLYHPDPTLDTSETLFSRPGQQRVSSAPSTGETSVSRADKQTTPPLTSEEIAGSQSTNETAVSRSGS</sequence>
<feature type="compositionally biased region" description="Polar residues" evidence="1">
    <location>
        <begin position="113"/>
        <end position="127"/>
    </location>
</feature>
<feature type="compositionally biased region" description="Polar residues" evidence="1">
    <location>
        <begin position="69"/>
        <end position="106"/>
    </location>
</feature>
<evidence type="ECO:0000313" key="3">
    <source>
        <dbReference type="Proteomes" id="UP000269396"/>
    </source>
</evidence>
<evidence type="ECO:0000313" key="2">
    <source>
        <dbReference type="EMBL" id="VDP48840.1"/>
    </source>
</evidence>
<keyword evidence="3" id="KW-1185">Reference proteome</keyword>
<dbReference type="AlphaFoldDB" id="A0A183P4F7"/>
<gene>
    <name evidence="2" type="ORF">SMTD_LOCUS9243</name>
</gene>
<reference evidence="2 3" key="1">
    <citation type="submission" date="2018-11" db="EMBL/GenBank/DDBJ databases">
        <authorList>
            <consortium name="Pathogen Informatics"/>
        </authorList>
    </citation>
    <scope>NUCLEOTIDE SEQUENCE [LARGE SCALE GENOMIC DNA]</scope>
    <source>
        <strain>Denwood</strain>
        <strain evidence="3">Zambia</strain>
    </source>
</reference>
<organism evidence="2 3">
    <name type="scientific">Schistosoma mattheei</name>
    <dbReference type="NCBI Taxonomy" id="31246"/>
    <lineage>
        <taxon>Eukaryota</taxon>
        <taxon>Metazoa</taxon>
        <taxon>Spiralia</taxon>
        <taxon>Lophotrochozoa</taxon>
        <taxon>Platyhelminthes</taxon>
        <taxon>Trematoda</taxon>
        <taxon>Digenea</taxon>
        <taxon>Strigeidida</taxon>
        <taxon>Schistosomatoidea</taxon>
        <taxon>Schistosomatidae</taxon>
        <taxon>Schistosoma</taxon>
    </lineage>
</organism>
<dbReference type="Proteomes" id="UP000269396">
    <property type="component" value="Unassembled WGS sequence"/>
</dbReference>
<accession>A0A183P4F7</accession>
<protein>
    <submittedName>
        <fullName evidence="2">Uncharacterized protein</fullName>
    </submittedName>
</protein>
<dbReference type="EMBL" id="UZAL01029534">
    <property type="protein sequence ID" value="VDP48840.1"/>
    <property type="molecule type" value="Genomic_DNA"/>
</dbReference>
<dbReference type="STRING" id="31246.A0A183P4F7"/>
<name>A0A183P4F7_9TREM</name>
<proteinExistence type="predicted"/>
<evidence type="ECO:0000256" key="1">
    <source>
        <dbReference type="SAM" id="MobiDB-lite"/>
    </source>
</evidence>